<dbReference type="PANTHER" id="PTHR43081">
    <property type="entry name" value="ADENYLATE CYCLASE, TERMINAL-DIFFERENTIATION SPECIFIC-RELATED"/>
    <property type="match status" value="1"/>
</dbReference>
<feature type="transmembrane region" description="Helical" evidence="2">
    <location>
        <begin position="168"/>
        <end position="188"/>
    </location>
</feature>
<feature type="transmembrane region" description="Helical" evidence="2">
    <location>
        <begin position="200"/>
        <end position="223"/>
    </location>
</feature>
<dbReference type="InterPro" id="IPR029787">
    <property type="entry name" value="Nucleotide_cyclase"/>
</dbReference>
<dbReference type="InterPro" id="IPR050697">
    <property type="entry name" value="Adenylyl/Guanylyl_Cyclase_3/4"/>
</dbReference>
<dbReference type="CDD" id="cd07302">
    <property type="entry name" value="CHD"/>
    <property type="match status" value="1"/>
</dbReference>
<feature type="transmembrane region" description="Helical" evidence="2">
    <location>
        <begin position="229"/>
        <end position="249"/>
    </location>
</feature>
<dbReference type="InterPro" id="IPR001054">
    <property type="entry name" value="A/G_cyclase"/>
</dbReference>
<feature type="transmembrane region" description="Helical" evidence="2">
    <location>
        <begin position="99"/>
        <end position="124"/>
    </location>
</feature>
<feature type="transmembrane region" description="Helical" evidence="2">
    <location>
        <begin position="36"/>
        <end position="55"/>
    </location>
</feature>
<dbReference type="Proteomes" id="UP001149140">
    <property type="component" value="Unassembled WGS sequence"/>
</dbReference>
<proteinExistence type="inferred from homology"/>
<dbReference type="GO" id="GO:0009190">
    <property type="term" value="P:cyclic nucleotide biosynthetic process"/>
    <property type="evidence" value="ECO:0007669"/>
    <property type="project" value="InterPro"/>
</dbReference>
<accession>A0A9X3MP28</accession>
<protein>
    <submittedName>
        <fullName evidence="4">Adenylate/guanylate cyclase domain-containing protein</fullName>
    </submittedName>
</protein>
<dbReference type="SUPFAM" id="SSF55073">
    <property type="entry name" value="Nucleotide cyclase"/>
    <property type="match status" value="1"/>
</dbReference>
<dbReference type="SMART" id="SM00044">
    <property type="entry name" value="CYCc"/>
    <property type="match status" value="1"/>
</dbReference>
<keyword evidence="2" id="KW-0472">Membrane</keyword>
<dbReference type="PROSITE" id="PS50125">
    <property type="entry name" value="GUANYLATE_CYCLASE_2"/>
    <property type="match status" value="1"/>
</dbReference>
<dbReference type="Pfam" id="PF00211">
    <property type="entry name" value="Guanylate_cyc"/>
    <property type="match status" value="1"/>
</dbReference>
<feature type="transmembrane region" description="Helical" evidence="2">
    <location>
        <begin position="136"/>
        <end position="156"/>
    </location>
</feature>
<evidence type="ECO:0000256" key="1">
    <source>
        <dbReference type="ARBA" id="ARBA00005381"/>
    </source>
</evidence>
<feature type="domain" description="Guanylate cyclase" evidence="3">
    <location>
        <begin position="274"/>
        <end position="403"/>
    </location>
</feature>
<evidence type="ECO:0000256" key="2">
    <source>
        <dbReference type="SAM" id="Phobius"/>
    </source>
</evidence>
<keyword evidence="2" id="KW-1133">Transmembrane helix</keyword>
<evidence type="ECO:0000259" key="3">
    <source>
        <dbReference type="PROSITE" id="PS50125"/>
    </source>
</evidence>
<feature type="transmembrane region" description="Helical" evidence="2">
    <location>
        <begin position="67"/>
        <end position="87"/>
    </location>
</feature>
<comment type="similarity">
    <text evidence="1">Belongs to the adenylyl cyclase class-3 family.</text>
</comment>
<sequence>MMRLVPWGIALALPLALVILLRAAPTIDERWEVDPVHFWIVLAAGVVNGALAIAISEAGRRRRDARLLLIGLAFLVSAGFLGLHALATPNVVVDGGSAGFVLATPIGLVLAGAFAAASAVEYGLDASLRIVAAARWLLAGVLAIMALWAIVSVAGLPPLHQPVTPAQVDAPLSAVAALGVVLYGYSSWSYFRVWWRRRTGLAFAVAFAFALLAEALIVAVVSLPTSWRLSWWEWHALMAISFFAIAAAANSEWYEERFSGLYLDETLAGKREVSVLFADLSGFTPFSEARGPEQVHAMLVTYFGELAPMIDREFNGEVQDFVGDQIFAIFNKRGDQPDHAQRAARAALELQRRVATIRADHPEWPRFRAAVNTGPVLAGVVGDRGHRIHGVFGDTVNLGARLEGQAPPGGVVIGSETLAGLASGANVTALPEMHVKGKVQPVQAYVLNGLGPL</sequence>
<evidence type="ECO:0000313" key="4">
    <source>
        <dbReference type="EMBL" id="MDA0159777.1"/>
    </source>
</evidence>
<dbReference type="Gene3D" id="3.30.70.1230">
    <property type="entry name" value="Nucleotide cyclase"/>
    <property type="match status" value="1"/>
</dbReference>
<evidence type="ECO:0000313" key="5">
    <source>
        <dbReference type="Proteomes" id="UP001149140"/>
    </source>
</evidence>
<dbReference type="AlphaFoldDB" id="A0A9X3MP28"/>
<gene>
    <name evidence="4" type="ORF">OM076_05855</name>
</gene>
<dbReference type="PANTHER" id="PTHR43081:SF1">
    <property type="entry name" value="ADENYLATE CYCLASE, TERMINAL-DIFFERENTIATION SPECIFIC"/>
    <property type="match status" value="1"/>
</dbReference>
<name>A0A9X3MP28_9ACTN</name>
<organism evidence="4 5">
    <name type="scientific">Solirubrobacter ginsenosidimutans</name>
    <dbReference type="NCBI Taxonomy" id="490573"/>
    <lineage>
        <taxon>Bacteria</taxon>
        <taxon>Bacillati</taxon>
        <taxon>Actinomycetota</taxon>
        <taxon>Thermoleophilia</taxon>
        <taxon>Solirubrobacterales</taxon>
        <taxon>Solirubrobacteraceae</taxon>
        <taxon>Solirubrobacter</taxon>
    </lineage>
</organism>
<reference evidence="4" key="1">
    <citation type="submission" date="2022-10" db="EMBL/GenBank/DDBJ databases">
        <title>The WGS of Solirubrobacter ginsenosidimutans DSM 21036.</title>
        <authorList>
            <person name="Jiang Z."/>
        </authorList>
    </citation>
    <scope>NUCLEOTIDE SEQUENCE</scope>
    <source>
        <strain evidence="4">DSM 21036</strain>
    </source>
</reference>
<dbReference type="EMBL" id="JAPDOD010000003">
    <property type="protein sequence ID" value="MDA0159777.1"/>
    <property type="molecule type" value="Genomic_DNA"/>
</dbReference>
<keyword evidence="2" id="KW-0812">Transmembrane</keyword>
<comment type="caution">
    <text evidence="4">The sequence shown here is derived from an EMBL/GenBank/DDBJ whole genome shotgun (WGS) entry which is preliminary data.</text>
</comment>
<dbReference type="GO" id="GO:0035556">
    <property type="term" value="P:intracellular signal transduction"/>
    <property type="evidence" value="ECO:0007669"/>
    <property type="project" value="InterPro"/>
</dbReference>
<dbReference type="GO" id="GO:0004016">
    <property type="term" value="F:adenylate cyclase activity"/>
    <property type="evidence" value="ECO:0007669"/>
    <property type="project" value="UniProtKB-ARBA"/>
</dbReference>
<keyword evidence="5" id="KW-1185">Reference proteome</keyword>